<dbReference type="AlphaFoldDB" id="A0A9D4IE76"/>
<evidence type="ECO:0000313" key="2">
    <source>
        <dbReference type="EMBL" id="KAH3770660.1"/>
    </source>
</evidence>
<gene>
    <name evidence="2" type="ORF">DPMN_171952</name>
</gene>
<reference evidence="2" key="2">
    <citation type="submission" date="2020-11" db="EMBL/GenBank/DDBJ databases">
        <authorList>
            <person name="McCartney M.A."/>
            <person name="Auch B."/>
            <person name="Kono T."/>
            <person name="Mallez S."/>
            <person name="Becker A."/>
            <person name="Gohl D.M."/>
            <person name="Silverstein K.A.T."/>
            <person name="Koren S."/>
            <person name="Bechman K.B."/>
            <person name="Herman A."/>
            <person name="Abrahante J.E."/>
            <person name="Garbe J."/>
        </authorList>
    </citation>
    <scope>NUCLEOTIDE SEQUENCE</scope>
    <source>
        <strain evidence="2">Duluth1</strain>
        <tissue evidence="2">Whole animal</tissue>
    </source>
</reference>
<dbReference type="EMBL" id="JAIWYP010000009">
    <property type="protein sequence ID" value="KAH3770660.1"/>
    <property type="molecule type" value="Genomic_DNA"/>
</dbReference>
<keyword evidence="3" id="KW-1185">Reference proteome</keyword>
<proteinExistence type="predicted"/>
<evidence type="ECO:0000256" key="1">
    <source>
        <dbReference type="SAM" id="MobiDB-lite"/>
    </source>
</evidence>
<sequence>MYPSCIPTWLSAKTLHNIETKKKKKLGPTLHFIETKKKNEIGPTAVEQEQKQQKHKKSTQKPNRNVKRLY</sequence>
<name>A0A9D4IE76_DREPO</name>
<feature type="compositionally biased region" description="Basic residues" evidence="1">
    <location>
        <begin position="53"/>
        <end position="70"/>
    </location>
</feature>
<protein>
    <submittedName>
        <fullName evidence="2">Uncharacterized protein</fullName>
    </submittedName>
</protein>
<accession>A0A9D4IE76</accession>
<comment type="caution">
    <text evidence="2">The sequence shown here is derived from an EMBL/GenBank/DDBJ whole genome shotgun (WGS) entry which is preliminary data.</text>
</comment>
<feature type="region of interest" description="Disordered" evidence="1">
    <location>
        <begin position="29"/>
        <end position="70"/>
    </location>
</feature>
<evidence type="ECO:0000313" key="3">
    <source>
        <dbReference type="Proteomes" id="UP000828390"/>
    </source>
</evidence>
<reference evidence="2" key="1">
    <citation type="journal article" date="2019" name="bioRxiv">
        <title>The Genome of the Zebra Mussel, Dreissena polymorpha: A Resource for Invasive Species Research.</title>
        <authorList>
            <person name="McCartney M.A."/>
            <person name="Auch B."/>
            <person name="Kono T."/>
            <person name="Mallez S."/>
            <person name="Zhang Y."/>
            <person name="Obille A."/>
            <person name="Becker A."/>
            <person name="Abrahante J.E."/>
            <person name="Garbe J."/>
            <person name="Badalamenti J.P."/>
            <person name="Herman A."/>
            <person name="Mangelson H."/>
            <person name="Liachko I."/>
            <person name="Sullivan S."/>
            <person name="Sone E.D."/>
            <person name="Koren S."/>
            <person name="Silverstein K.A.T."/>
            <person name="Beckman K.B."/>
            <person name="Gohl D.M."/>
        </authorList>
    </citation>
    <scope>NUCLEOTIDE SEQUENCE</scope>
    <source>
        <strain evidence="2">Duluth1</strain>
        <tissue evidence="2">Whole animal</tissue>
    </source>
</reference>
<dbReference type="Proteomes" id="UP000828390">
    <property type="component" value="Unassembled WGS sequence"/>
</dbReference>
<organism evidence="2 3">
    <name type="scientific">Dreissena polymorpha</name>
    <name type="common">Zebra mussel</name>
    <name type="synonym">Mytilus polymorpha</name>
    <dbReference type="NCBI Taxonomy" id="45954"/>
    <lineage>
        <taxon>Eukaryota</taxon>
        <taxon>Metazoa</taxon>
        <taxon>Spiralia</taxon>
        <taxon>Lophotrochozoa</taxon>
        <taxon>Mollusca</taxon>
        <taxon>Bivalvia</taxon>
        <taxon>Autobranchia</taxon>
        <taxon>Heteroconchia</taxon>
        <taxon>Euheterodonta</taxon>
        <taxon>Imparidentia</taxon>
        <taxon>Neoheterodontei</taxon>
        <taxon>Myida</taxon>
        <taxon>Dreissenoidea</taxon>
        <taxon>Dreissenidae</taxon>
        <taxon>Dreissena</taxon>
    </lineage>
</organism>